<gene>
    <name evidence="8" type="ORF">PLOB_00001875</name>
</gene>
<feature type="transmembrane region" description="Helical" evidence="6">
    <location>
        <begin position="153"/>
        <end position="176"/>
    </location>
</feature>
<evidence type="ECO:0000256" key="1">
    <source>
        <dbReference type="ARBA" id="ARBA00004141"/>
    </source>
</evidence>
<comment type="caution">
    <text evidence="8">The sequence shown here is derived from an EMBL/GenBank/DDBJ whole genome shotgun (WGS) entry which is preliminary data.</text>
</comment>
<evidence type="ECO:0000313" key="9">
    <source>
        <dbReference type="Proteomes" id="UP001159405"/>
    </source>
</evidence>
<dbReference type="Proteomes" id="UP001159405">
    <property type="component" value="Unassembled WGS sequence"/>
</dbReference>
<evidence type="ECO:0000256" key="4">
    <source>
        <dbReference type="ARBA" id="ARBA00023136"/>
    </source>
</evidence>
<sequence>MTVEDLPEKLLKVKGRSPLRQNYDNTYVNHMASTSRTVTDSSLKKSRTAAQQAESNTGPFVVLGLIFVASLVAMAFVYWSFPNLKPEDKASIKLPRNMTDAQGLGKALSNYTEKYFTQVLGGYVVIYIFLQTFAIPGSIFLSILSGFLFPFPLALFLVCLCSSVGASFCYLLFYLVGRQLVQHYLPERVNQWQEQVSHHRDNLLSYIIFLRITPFLPNWFINITSPVIGVPLLPFFIGTFVGVAPPSFGFIGAGVELHELTTTGDVMSFKSVMIVIVCAILSLFPVVFKRQLKAKIQ</sequence>
<name>A0ABN8Q3P5_9CNID</name>
<dbReference type="PANTHER" id="PTHR43220">
    <property type="match status" value="1"/>
</dbReference>
<keyword evidence="2 6" id="KW-0812">Transmembrane</keyword>
<protein>
    <recommendedName>
        <fullName evidence="7">VTT domain-containing protein</fullName>
    </recommendedName>
</protein>
<feature type="transmembrane region" description="Helical" evidence="6">
    <location>
        <begin position="60"/>
        <end position="81"/>
    </location>
</feature>
<reference evidence="8 9" key="1">
    <citation type="submission" date="2022-05" db="EMBL/GenBank/DDBJ databases">
        <authorList>
            <consortium name="Genoscope - CEA"/>
            <person name="William W."/>
        </authorList>
    </citation>
    <scope>NUCLEOTIDE SEQUENCE [LARGE SCALE GENOMIC DNA]</scope>
</reference>
<feature type="transmembrane region" description="Helical" evidence="6">
    <location>
        <begin position="267"/>
        <end position="288"/>
    </location>
</feature>
<evidence type="ECO:0000256" key="2">
    <source>
        <dbReference type="ARBA" id="ARBA00022692"/>
    </source>
</evidence>
<dbReference type="Pfam" id="PF09335">
    <property type="entry name" value="VTT_dom"/>
    <property type="match status" value="1"/>
</dbReference>
<comment type="subcellular location">
    <subcellularLocation>
        <location evidence="1">Membrane</location>
        <topology evidence="1">Multi-pass membrane protein</topology>
    </subcellularLocation>
</comment>
<feature type="transmembrane region" description="Helical" evidence="6">
    <location>
        <begin position="120"/>
        <end position="141"/>
    </location>
</feature>
<evidence type="ECO:0000259" key="7">
    <source>
        <dbReference type="Pfam" id="PF09335"/>
    </source>
</evidence>
<evidence type="ECO:0000256" key="3">
    <source>
        <dbReference type="ARBA" id="ARBA00022989"/>
    </source>
</evidence>
<evidence type="ECO:0000313" key="8">
    <source>
        <dbReference type="EMBL" id="CAH3156605.1"/>
    </source>
</evidence>
<accession>A0ABN8Q3P5</accession>
<evidence type="ECO:0000256" key="6">
    <source>
        <dbReference type="SAM" id="Phobius"/>
    </source>
</evidence>
<organism evidence="8 9">
    <name type="scientific">Porites lobata</name>
    <dbReference type="NCBI Taxonomy" id="104759"/>
    <lineage>
        <taxon>Eukaryota</taxon>
        <taxon>Metazoa</taxon>
        <taxon>Cnidaria</taxon>
        <taxon>Anthozoa</taxon>
        <taxon>Hexacorallia</taxon>
        <taxon>Scleractinia</taxon>
        <taxon>Fungiina</taxon>
        <taxon>Poritidae</taxon>
        <taxon>Porites</taxon>
    </lineage>
</organism>
<dbReference type="PANTHER" id="PTHR43220:SF18">
    <property type="entry name" value="TRANSMEMBRANE PROTEIN 41B"/>
    <property type="match status" value="1"/>
</dbReference>
<keyword evidence="9" id="KW-1185">Reference proteome</keyword>
<keyword evidence="4 6" id="KW-0472">Membrane</keyword>
<proteinExistence type="inferred from homology"/>
<dbReference type="InterPro" id="IPR045014">
    <property type="entry name" value="TM41A/B"/>
</dbReference>
<dbReference type="EMBL" id="CALNXK010000105">
    <property type="protein sequence ID" value="CAH3156605.1"/>
    <property type="molecule type" value="Genomic_DNA"/>
</dbReference>
<keyword evidence="3 6" id="KW-1133">Transmembrane helix</keyword>
<evidence type="ECO:0000256" key="5">
    <source>
        <dbReference type="ARBA" id="ARBA00025797"/>
    </source>
</evidence>
<feature type="domain" description="VTT" evidence="7">
    <location>
        <begin position="135"/>
        <end position="254"/>
    </location>
</feature>
<dbReference type="InterPro" id="IPR032816">
    <property type="entry name" value="VTT_dom"/>
</dbReference>
<comment type="similarity">
    <text evidence="5">Belongs to the TMEM41 family.</text>
</comment>